<gene>
    <name evidence="3" type="ORF">KIH74_13925</name>
</gene>
<organism evidence="3 4">
    <name type="scientific">Kineosporia corallincola</name>
    <dbReference type="NCBI Taxonomy" id="2835133"/>
    <lineage>
        <taxon>Bacteria</taxon>
        <taxon>Bacillati</taxon>
        <taxon>Actinomycetota</taxon>
        <taxon>Actinomycetes</taxon>
        <taxon>Kineosporiales</taxon>
        <taxon>Kineosporiaceae</taxon>
        <taxon>Kineosporia</taxon>
    </lineage>
</organism>
<keyword evidence="1" id="KW-0067">ATP-binding</keyword>
<reference evidence="3 4" key="1">
    <citation type="submission" date="2021-05" db="EMBL/GenBank/DDBJ databases">
        <title>Kineosporia and Streptomyces sp. nov. two new marine actinobacteria isolated from Coral.</title>
        <authorList>
            <person name="Buangrab K."/>
            <person name="Sutthacheep M."/>
            <person name="Yeemin T."/>
            <person name="Harunari E."/>
            <person name="Igarashi Y."/>
            <person name="Kanchanasin P."/>
            <person name="Tanasupawat S."/>
            <person name="Phongsopitanun W."/>
        </authorList>
    </citation>
    <scope>NUCLEOTIDE SEQUENCE [LARGE SCALE GENOMIC DNA]</scope>
    <source>
        <strain evidence="3 4">J2-2</strain>
    </source>
</reference>
<dbReference type="PANTHER" id="PTHR21621">
    <property type="entry name" value="RIBOSOMAL PROTEIN S6 MODIFICATION PROTEIN"/>
    <property type="match status" value="1"/>
</dbReference>
<dbReference type="SUPFAM" id="SSF56059">
    <property type="entry name" value="Glutathione synthetase ATP-binding domain-like"/>
    <property type="match status" value="1"/>
</dbReference>
<keyword evidence="1" id="KW-0547">Nucleotide-binding</keyword>
<protein>
    <recommendedName>
        <fullName evidence="2">ATP-grasp domain-containing protein</fullName>
    </recommendedName>
</protein>
<proteinExistence type="predicted"/>
<dbReference type="PROSITE" id="PS50975">
    <property type="entry name" value="ATP_GRASP"/>
    <property type="match status" value="1"/>
</dbReference>
<dbReference type="Gene3D" id="3.40.50.20">
    <property type="match status" value="1"/>
</dbReference>
<dbReference type="RefSeq" id="WP_214156326.1">
    <property type="nucleotide sequence ID" value="NZ_JAHBAY010000005.1"/>
</dbReference>
<evidence type="ECO:0000256" key="1">
    <source>
        <dbReference type="PROSITE-ProRule" id="PRU00409"/>
    </source>
</evidence>
<accession>A0ABS5TG11</accession>
<dbReference type="Gene3D" id="3.30.470.20">
    <property type="entry name" value="ATP-grasp fold, B domain"/>
    <property type="match status" value="1"/>
</dbReference>
<comment type="caution">
    <text evidence="3">The sequence shown here is derived from an EMBL/GenBank/DDBJ whole genome shotgun (WGS) entry which is preliminary data.</text>
</comment>
<feature type="domain" description="ATP-grasp" evidence="2">
    <location>
        <begin position="98"/>
        <end position="287"/>
    </location>
</feature>
<evidence type="ECO:0000313" key="3">
    <source>
        <dbReference type="EMBL" id="MBT0770032.1"/>
    </source>
</evidence>
<dbReference type="InterPro" id="IPR013651">
    <property type="entry name" value="ATP-grasp_RimK-type"/>
</dbReference>
<dbReference type="PANTHER" id="PTHR21621:SF0">
    <property type="entry name" value="BETA-CITRYLGLUTAMATE SYNTHASE B-RELATED"/>
    <property type="match status" value="1"/>
</dbReference>
<dbReference type="Proteomes" id="UP001197247">
    <property type="component" value="Unassembled WGS sequence"/>
</dbReference>
<dbReference type="Gene3D" id="3.30.1490.20">
    <property type="entry name" value="ATP-grasp fold, A domain"/>
    <property type="match status" value="1"/>
</dbReference>
<dbReference type="InterPro" id="IPR011761">
    <property type="entry name" value="ATP-grasp"/>
</dbReference>
<dbReference type="EMBL" id="JAHBAY010000005">
    <property type="protein sequence ID" value="MBT0770032.1"/>
    <property type="molecule type" value="Genomic_DNA"/>
</dbReference>
<keyword evidence="4" id="KW-1185">Reference proteome</keyword>
<evidence type="ECO:0000313" key="4">
    <source>
        <dbReference type="Proteomes" id="UP001197247"/>
    </source>
</evidence>
<evidence type="ECO:0000259" key="2">
    <source>
        <dbReference type="PROSITE" id="PS50975"/>
    </source>
</evidence>
<name>A0ABS5TG11_9ACTN</name>
<dbReference type="Pfam" id="PF08443">
    <property type="entry name" value="RimK"/>
    <property type="match status" value="1"/>
</dbReference>
<dbReference type="InterPro" id="IPR013815">
    <property type="entry name" value="ATP_grasp_subdomain_1"/>
</dbReference>
<sequence length="337" mass="36026">MWIVGYATHAMVTRLTAELKGRGHHVDVIDPAMLGTELDDGVESAVGLPGGRPDLVVLAVSTDQISATLAVRTLMDDGIPVLNPPRAVLLAADKFATARVLAAAGLPVPRTVNVCTAQAVVHHGERLGWPVVLKSADGSEGTQVTMLRGEHDVVPALTEIRATLGLAADVRNSLVLQEVVEALVPGDRRIFVAGGQVMATMDRLPRPGEWRSNLSLLARPVAARATPAEERLARRAMSAVGLDFGTVDIMRTSRGPVVIELNAFGDVLDVAVVSGIDLVGSLADVVEQRAGLCPDEPVSPRELTDEEAARLRRFCWDRLDAKREQLGLADFRTWAFA</sequence>